<dbReference type="PANTHER" id="PTHR37544">
    <property type="entry name" value="SPRAY-RELATED"/>
    <property type="match status" value="1"/>
</dbReference>
<evidence type="ECO:0000256" key="2">
    <source>
        <dbReference type="SAM" id="Phobius"/>
    </source>
</evidence>
<feature type="transmembrane region" description="Helical" evidence="2">
    <location>
        <begin position="359"/>
        <end position="385"/>
    </location>
</feature>
<dbReference type="Proteomes" id="UP001447188">
    <property type="component" value="Unassembled WGS sequence"/>
</dbReference>
<evidence type="ECO:0000313" key="3">
    <source>
        <dbReference type="EMBL" id="KAL0635185.1"/>
    </source>
</evidence>
<feature type="transmembrane region" description="Helical" evidence="2">
    <location>
        <begin position="212"/>
        <end position="234"/>
    </location>
</feature>
<accession>A0ABR3GHC6</accession>
<protein>
    <submittedName>
        <fullName evidence="3">Uncharacterized protein</fullName>
    </submittedName>
</protein>
<keyword evidence="2" id="KW-0472">Membrane</keyword>
<name>A0ABR3GHC6_9PEZI</name>
<gene>
    <name evidence="3" type="ORF">Q9L58_005910</name>
</gene>
<dbReference type="PANTHER" id="PTHR37544:SF3">
    <property type="entry name" value="SPRAY"/>
    <property type="match status" value="1"/>
</dbReference>
<sequence length="635" mass="71718">MADDIRQVTSPFPPEKGFSDSATGIAVGAHDLENTGKSVDTTVTLKAIARPNDHPPIDSRPVVLERPTTIILAFIFLLTGLSIVTLYYRAGTDYRFRVTDHYMYFTAQYVPSIIGTITVIAFRSLIQEFHRMNPYFCMADRTDRLRRGAPPPRCTGLRYFPEYFMRWSRGFTLFADITTIIISFLVPAKASLLSTQQQSDGTWAVVLHRLPAMFLICAYALMTVFVLAITNHLWKRQTGLKWYPAALADQLALFRNKKTLSYFALWETPDTDPEITDMNLRLGYWAPTRAGSVDKEEVWYGVGVIINDTEDQLSRLPTAPDETSGIPDKTSPNGLCNCGGKKCPDSPYKFGVLWLGETWFIVWSILITGSLGLCLYILATGLLYTGFSVAHHTSYSLLLYSFVFRFLPTALGGLLTQYFHRVDIRKCFTQSFTNMYVPPVSAQLPAPISAPVLEPGSASDTILLEYLTGLPLLVPLTAYRNKHYKVAWFSLVNTFSPLFPIVVGGIFTMVDTGTKVKVNIGLPSFSTSFIFLIVYAGSMFFVRPTDKRLLPRYFFTLTDLIVMCHESKFLWSEGFDISHRKTTREHMVSRIFLQEDKYVLGVYQGRDNQRHMGFDTAPPLEKDRQCKYGASKAEK</sequence>
<feature type="transmembrane region" description="Helical" evidence="2">
    <location>
        <begin position="173"/>
        <end position="192"/>
    </location>
</feature>
<dbReference type="EMBL" id="JBBBZM010000076">
    <property type="protein sequence ID" value="KAL0635185.1"/>
    <property type="molecule type" value="Genomic_DNA"/>
</dbReference>
<keyword evidence="4" id="KW-1185">Reference proteome</keyword>
<reference evidence="3 4" key="1">
    <citation type="submission" date="2024-02" db="EMBL/GenBank/DDBJ databases">
        <title>Discinaceae phylogenomics.</title>
        <authorList>
            <person name="Dirks A.C."/>
            <person name="James T.Y."/>
        </authorList>
    </citation>
    <scope>NUCLEOTIDE SEQUENCE [LARGE SCALE GENOMIC DNA]</scope>
    <source>
        <strain evidence="3 4">ACD0624</strain>
    </source>
</reference>
<evidence type="ECO:0000313" key="4">
    <source>
        <dbReference type="Proteomes" id="UP001447188"/>
    </source>
</evidence>
<feature type="transmembrane region" description="Helical" evidence="2">
    <location>
        <begin position="102"/>
        <end position="122"/>
    </location>
</feature>
<dbReference type="InterPro" id="IPR021840">
    <property type="entry name" value="DUF3433"/>
</dbReference>
<feature type="transmembrane region" description="Helical" evidence="2">
    <location>
        <begin position="522"/>
        <end position="542"/>
    </location>
</feature>
<feature type="transmembrane region" description="Helical" evidence="2">
    <location>
        <begin position="70"/>
        <end position="90"/>
    </location>
</feature>
<feature type="transmembrane region" description="Helical" evidence="2">
    <location>
        <begin position="486"/>
        <end position="510"/>
    </location>
</feature>
<comment type="caution">
    <text evidence="3">The sequence shown here is derived from an EMBL/GenBank/DDBJ whole genome shotgun (WGS) entry which is preliminary data.</text>
</comment>
<keyword evidence="2" id="KW-1133">Transmembrane helix</keyword>
<organism evidence="3 4">
    <name type="scientific">Discina gigas</name>
    <dbReference type="NCBI Taxonomy" id="1032678"/>
    <lineage>
        <taxon>Eukaryota</taxon>
        <taxon>Fungi</taxon>
        <taxon>Dikarya</taxon>
        <taxon>Ascomycota</taxon>
        <taxon>Pezizomycotina</taxon>
        <taxon>Pezizomycetes</taxon>
        <taxon>Pezizales</taxon>
        <taxon>Discinaceae</taxon>
        <taxon>Discina</taxon>
    </lineage>
</organism>
<dbReference type="Pfam" id="PF11915">
    <property type="entry name" value="DUF3433"/>
    <property type="match status" value="1"/>
</dbReference>
<proteinExistence type="predicted"/>
<feature type="region of interest" description="Disordered" evidence="1">
    <location>
        <begin position="1"/>
        <end position="20"/>
    </location>
</feature>
<evidence type="ECO:0000256" key="1">
    <source>
        <dbReference type="SAM" id="MobiDB-lite"/>
    </source>
</evidence>
<keyword evidence="2" id="KW-0812">Transmembrane</keyword>
<feature type="transmembrane region" description="Helical" evidence="2">
    <location>
        <begin position="397"/>
        <end position="416"/>
    </location>
</feature>